<dbReference type="Proteomes" id="UP000718715">
    <property type="component" value="Unassembled WGS sequence"/>
</dbReference>
<evidence type="ECO:0000313" key="1">
    <source>
        <dbReference type="EMBL" id="TMX76819.1"/>
    </source>
</evidence>
<dbReference type="EMBL" id="PZOJ01000019">
    <property type="protein sequence ID" value="TMX76819.1"/>
    <property type="molecule type" value="Genomic_DNA"/>
</dbReference>
<comment type="caution">
    <text evidence="1">The sequence shown here is derived from an EMBL/GenBank/DDBJ whole genome shotgun (WGS) entry which is preliminary data.</text>
</comment>
<accession>A0ACD3SZI4</accession>
<sequence length="559" mass="64048">MIDYSSNLITSIDQDNPFVTFDTSGNGVSRLDSITWDFTSQKENTKKISFEHISDTHRFNIQSYLYAAIQYERDKSSSNHVAVSKVRRWRDNLKVISDIWKKSNFSLLSEKHEWKTFKKDIKGRYSLSALKVMCSTLNTLYDAGVISRYFKYSEIAGLANESITKQHIAMPPSIHAQVLEKISSTINKYHKYRHQISSIMEAIVAIYEIERIKESKKPSVSKHAHSYINMRVNTRIKRLDHDIPDFKFYLDGRWVNKILKDCFIATGLFSGARKNELLSFNSESYQVKKGIPTLTGLSSKGNEGVPIKTIWTTHPIVKKALELAYDMTEYSRNLHKDSLKNALCDGAIGRDKYDLSISELTSSFIGLKLNKEIRESYLLDTSKGLNIEDINIMASDEDIEDFEILNPSWEGKLLLNGTLPKFSPHDLRRSFVVFLVRNNLGNLQTVKYQLKHKNINMSDWYANNAAIARMEGVLLDQELFNMVQEESQELAVDVFDDIYNESEVLSGGGSKELLELKHEALGKGERIVMSRDEIRSLVKAKSLSVVLLYPLHEPTGRYY</sequence>
<gene>
    <name evidence="1" type="ORF">DA092_06720</name>
</gene>
<proteinExistence type="predicted"/>
<name>A0ACD3SZI4_PHODM</name>
<keyword evidence="2" id="KW-1185">Reference proteome</keyword>
<reference evidence="1" key="1">
    <citation type="submission" date="2018-03" db="EMBL/GenBank/DDBJ databases">
        <title>Genomic characterization of a polymicrobial infection associated with a disease outbreak in Pacific white shrimp (Litopenaeus vannamei).</title>
        <authorList>
            <person name="Turner J.W."/>
            <person name="Bachand P.T."/>
            <person name="Tallman J."/>
            <person name="Elledge N.C."/>
            <person name="Pinnell L.J."/>
            <person name="Laughlin R.C."/>
            <person name="Zimba P.V."/>
        </authorList>
    </citation>
    <scope>NUCLEOTIDE SEQUENCE</scope>
    <source>
        <strain evidence="1">Hep-2b-22</strain>
    </source>
</reference>
<protein>
    <submittedName>
        <fullName evidence="1">Uncharacterized protein</fullName>
    </submittedName>
</protein>
<evidence type="ECO:0000313" key="2">
    <source>
        <dbReference type="Proteomes" id="UP000718715"/>
    </source>
</evidence>
<organism evidence="1 2">
    <name type="scientific">Photobacterium damselae</name>
    <dbReference type="NCBI Taxonomy" id="38293"/>
    <lineage>
        <taxon>Bacteria</taxon>
        <taxon>Pseudomonadati</taxon>
        <taxon>Pseudomonadota</taxon>
        <taxon>Gammaproteobacteria</taxon>
        <taxon>Vibrionales</taxon>
        <taxon>Vibrionaceae</taxon>
        <taxon>Photobacterium</taxon>
    </lineage>
</organism>